<accession>A0ACC2WCR5</accession>
<organism evidence="1 2">
    <name type="scientific">Naganishia friedmannii</name>
    <dbReference type="NCBI Taxonomy" id="89922"/>
    <lineage>
        <taxon>Eukaryota</taxon>
        <taxon>Fungi</taxon>
        <taxon>Dikarya</taxon>
        <taxon>Basidiomycota</taxon>
        <taxon>Agaricomycotina</taxon>
        <taxon>Tremellomycetes</taxon>
        <taxon>Filobasidiales</taxon>
        <taxon>Filobasidiaceae</taxon>
        <taxon>Naganishia</taxon>
    </lineage>
</organism>
<dbReference type="EMBL" id="JASBWT010000001">
    <property type="protein sequence ID" value="KAJ9109273.1"/>
    <property type="molecule type" value="Genomic_DNA"/>
</dbReference>
<protein>
    <submittedName>
        <fullName evidence="1">Uncharacterized protein</fullName>
    </submittedName>
</protein>
<evidence type="ECO:0000313" key="1">
    <source>
        <dbReference type="EMBL" id="KAJ9109273.1"/>
    </source>
</evidence>
<keyword evidence="2" id="KW-1185">Reference proteome</keyword>
<reference evidence="1" key="1">
    <citation type="submission" date="2023-04" db="EMBL/GenBank/DDBJ databases">
        <title>Draft Genome sequencing of Naganishia species isolated from polar environments using Oxford Nanopore Technology.</title>
        <authorList>
            <person name="Leo P."/>
            <person name="Venkateswaran K."/>
        </authorList>
    </citation>
    <scope>NUCLEOTIDE SEQUENCE</scope>
    <source>
        <strain evidence="1">MNA-CCFEE 5423</strain>
    </source>
</reference>
<name>A0ACC2WCR5_9TREE</name>
<proteinExistence type="predicted"/>
<dbReference type="Proteomes" id="UP001227268">
    <property type="component" value="Unassembled WGS sequence"/>
</dbReference>
<gene>
    <name evidence="1" type="ORF">QFC21_000602</name>
</gene>
<comment type="caution">
    <text evidence="1">The sequence shown here is derived from an EMBL/GenBank/DDBJ whole genome shotgun (WGS) entry which is preliminary data.</text>
</comment>
<evidence type="ECO:0000313" key="2">
    <source>
        <dbReference type="Proteomes" id="UP001227268"/>
    </source>
</evidence>
<sequence>MGFFRQHVWSPRPALASSMTQLEPSDSDQSFTNFPVNQETKHPLRRISSNSLASSVLAHSNKENIIRLPVPTLTYSGGSTVLDLDHQSAKRLSVATLRQSAPSIRTLTVEESASTEDASDSRTLGLRRKLSKVRSLADMRFPRTTTDSRNSSSPRRPEVKADRSSFHPSIFRSPQEGGAKFPSPALDEQQLQASPPPSSSSAFSSFVKRKMSSDSSMRVAFKKQARSASPEVASISIISLPTLYDKSAAPPNDTVLSVTLEPESSDQSLTSHSTLPAFSFESDCQRSDQSSSGSAQHFYYLLPDIMEEMESRRDSIDRNFRLASDPIVSTASDHPGSDQCSVTLPNA</sequence>